<proteinExistence type="predicted"/>
<evidence type="ECO:0000313" key="1">
    <source>
        <dbReference type="EMBL" id="KAL0355534.1"/>
    </source>
</evidence>
<dbReference type="EMBL" id="JACGWJ010000017">
    <property type="protein sequence ID" value="KAL0355534.1"/>
    <property type="molecule type" value="Genomic_DNA"/>
</dbReference>
<name>A0AAW2PH59_SESRA</name>
<accession>A0AAW2PH59</accession>
<dbReference type="AlphaFoldDB" id="A0AAW2PH59"/>
<sequence>MEGGLGFRRLNEYNLALLSKQVWRVVMNPDSILHQVLKQRYFLGSNFFAATISSAPSYTWRSLVRSRDLLASGVRWRIGDAQSATIEGHPWPPRPHSIQLIAKPRTMRNGALVAELINSAREWKEELIQSEFLPMDAECILSI</sequence>
<gene>
    <name evidence="1" type="ORF">Sradi_4000300</name>
</gene>
<protein>
    <submittedName>
        <fullName evidence="1">Uncharacterized protein</fullName>
    </submittedName>
</protein>
<reference evidence="1" key="1">
    <citation type="submission" date="2020-06" db="EMBL/GenBank/DDBJ databases">
        <authorList>
            <person name="Li T."/>
            <person name="Hu X."/>
            <person name="Zhang T."/>
            <person name="Song X."/>
            <person name="Zhang H."/>
            <person name="Dai N."/>
            <person name="Sheng W."/>
            <person name="Hou X."/>
            <person name="Wei L."/>
        </authorList>
    </citation>
    <scope>NUCLEOTIDE SEQUENCE</scope>
    <source>
        <strain evidence="1">G02</strain>
        <tissue evidence="1">Leaf</tissue>
    </source>
</reference>
<reference evidence="1" key="2">
    <citation type="journal article" date="2024" name="Plant">
        <title>Genomic evolution and insights into agronomic trait innovations of Sesamum species.</title>
        <authorList>
            <person name="Miao H."/>
            <person name="Wang L."/>
            <person name="Qu L."/>
            <person name="Liu H."/>
            <person name="Sun Y."/>
            <person name="Le M."/>
            <person name="Wang Q."/>
            <person name="Wei S."/>
            <person name="Zheng Y."/>
            <person name="Lin W."/>
            <person name="Duan Y."/>
            <person name="Cao H."/>
            <person name="Xiong S."/>
            <person name="Wang X."/>
            <person name="Wei L."/>
            <person name="Li C."/>
            <person name="Ma Q."/>
            <person name="Ju M."/>
            <person name="Zhao R."/>
            <person name="Li G."/>
            <person name="Mu C."/>
            <person name="Tian Q."/>
            <person name="Mei H."/>
            <person name="Zhang T."/>
            <person name="Gao T."/>
            <person name="Zhang H."/>
        </authorList>
    </citation>
    <scope>NUCLEOTIDE SEQUENCE</scope>
    <source>
        <strain evidence="1">G02</strain>
    </source>
</reference>
<comment type="caution">
    <text evidence="1">The sequence shown here is derived from an EMBL/GenBank/DDBJ whole genome shotgun (WGS) entry which is preliminary data.</text>
</comment>
<organism evidence="1">
    <name type="scientific">Sesamum radiatum</name>
    <name type="common">Black benniseed</name>
    <dbReference type="NCBI Taxonomy" id="300843"/>
    <lineage>
        <taxon>Eukaryota</taxon>
        <taxon>Viridiplantae</taxon>
        <taxon>Streptophyta</taxon>
        <taxon>Embryophyta</taxon>
        <taxon>Tracheophyta</taxon>
        <taxon>Spermatophyta</taxon>
        <taxon>Magnoliopsida</taxon>
        <taxon>eudicotyledons</taxon>
        <taxon>Gunneridae</taxon>
        <taxon>Pentapetalae</taxon>
        <taxon>asterids</taxon>
        <taxon>lamiids</taxon>
        <taxon>Lamiales</taxon>
        <taxon>Pedaliaceae</taxon>
        <taxon>Sesamum</taxon>
    </lineage>
</organism>